<evidence type="ECO:0000313" key="2">
    <source>
        <dbReference type="Proteomes" id="UP001595719"/>
    </source>
</evidence>
<sequence length="264" mass="30686">MYRGFNLKIPNDLNTSSIETGRQISKINNDNVKKSLDSFLLNNGSLDGTKIMEEWFPEIKSHIFLSHSHKDEEKALIIAGMLYEEFKIWTFIDSTVWGYSNELLKKIDDKYCLQSNGEMYDYNKRNYSTAHVHLMLSSALNKMIDTSECLFFLNSPNSISTSTEISQKTNSPWIFSEIATTKIIRKQTPKRLKRETRLFSTEEVKNLNESALIKLNIEYDLELSHLSTLNTVDLVKWYKTYANSPEEALDNLYKQHPINTKFLI</sequence>
<keyword evidence="2" id="KW-1185">Reference proteome</keyword>
<dbReference type="RefSeq" id="WP_219071470.1">
    <property type="nucleotide sequence ID" value="NZ_JBHSCO010000003.1"/>
</dbReference>
<evidence type="ECO:0008006" key="3">
    <source>
        <dbReference type="Google" id="ProtNLM"/>
    </source>
</evidence>
<evidence type="ECO:0000313" key="1">
    <source>
        <dbReference type="EMBL" id="MFC4391306.1"/>
    </source>
</evidence>
<dbReference type="Proteomes" id="UP001595719">
    <property type="component" value="Unassembled WGS sequence"/>
</dbReference>
<organism evidence="1 2">
    <name type="scientific">Flavobacterium quisquiliarum</name>
    <dbReference type="NCBI Taxonomy" id="1834436"/>
    <lineage>
        <taxon>Bacteria</taxon>
        <taxon>Pseudomonadati</taxon>
        <taxon>Bacteroidota</taxon>
        <taxon>Flavobacteriia</taxon>
        <taxon>Flavobacteriales</taxon>
        <taxon>Flavobacteriaceae</taxon>
        <taxon>Flavobacterium</taxon>
    </lineage>
</organism>
<accession>A0ABV8W5U8</accession>
<name>A0ABV8W5U8_9FLAO</name>
<protein>
    <recommendedName>
        <fullName evidence="3">TIR domain-containing protein</fullName>
    </recommendedName>
</protein>
<reference evidence="2" key="1">
    <citation type="journal article" date="2019" name="Int. J. Syst. Evol. Microbiol.">
        <title>The Global Catalogue of Microorganisms (GCM) 10K type strain sequencing project: providing services to taxonomists for standard genome sequencing and annotation.</title>
        <authorList>
            <consortium name="The Broad Institute Genomics Platform"/>
            <consortium name="The Broad Institute Genome Sequencing Center for Infectious Disease"/>
            <person name="Wu L."/>
            <person name="Ma J."/>
        </authorList>
    </citation>
    <scope>NUCLEOTIDE SEQUENCE [LARGE SCALE GENOMIC DNA]</scope>
    <source>
        <strain evidence="2">CGMCC 1.15345</strain>
    </source>
</reference>
<proteinExistence type="predicted"/>
<gene>
    <name evidence="1" type="ORF">ACFOY0_09895</name>
</gene>
<dbReference type="EMBL" id="JBHSCO010000003">
    <property type="protein sequence ID" value="MFC4391306.1"/>
    <property type="molecule type" value="Genomic_DNA"/>
</dbReference>
<comment type="caution">
    <text evidence="1">The sequence shown here is derived from an EMBL/GenBank/DDBJ whole genome shotgun (WGS) entry which is preliminary data.</text>
</comment>